<dbReference type="Proteomes" id="UP000708208">
    <property type="component" value="Unassembled WGS sequence"/>
</dbReference>
<name>A0A8J2JAN9_9HEXA</name>
<reference evidence="1" key="1">
    <citation type="submission" date="2021-06" db="EMBL/GenBank/DDBJ databases">
        <authorList>
            <person name="Hodson N. C."/>
            <person name="Mongue J. A."/>
            <person name="Jaron S. K."/>
        </authorList>
    </citation>
    <scope>NUCLEOTIDE SEQUENCE</scope>
</reference>
<sequence length="31" mass="3542">MKRLILLAFVVGVVHSLSLIDLAKDEWEAFK</sequence>
<evidence type="ECO:0000313" key="2">
    <source>
        <dbReference type="Proteomes" id="UP000708208"/>
    </source>
</evidence>
<keyword evidence="2" id="KW-1185">Reference proteome</keyword>
<feature type="non-terminal residue" evidence="1">
    <location>
        <position position="31"/>
    </location>
</feature>
<comment type="caution">
    <text evidence="1">The sequence shown here is derived from an EMBL/GenBank/DDBJ whole genome shotgun (WGS) entry which is preliminary data.</text>
</comment>
<dbReference type="AlphaFoldDB" id="A0A8J2JAN9"/>
<accession>A0A8J2JAN9</accession>
<proteinExistence type="predicted"/>
<dbReference type="EMBL" id="CAJVCH010035306">
    <property type="protein sequence ID" value="CAG7716006.1"/>
    <property type="molecule type" value="Genomic_DNA"/>
</dbReference>
<protein>
    <submittedName>
        <fullName evidence="1">Uncharacterized protein</fullName>
    </submittedName>
</protein>
<gene>
    <name evidence="1" type="ORF">AFUS01_LOCUS5539</name>
</gene>
<evidence type="ECO:0000313" key="1">
    <source>
        <dbReference type="EMBL" id="CAG7716006.1"/>
    </source>
</evidence>
<organism evidence="1 2">
    <name type="scientific">Allacma fusca</name>
    <dbReference type="NCBI Taxonomy" id="39272"/>
    <lineage>
        <taxon>Eukaryota</taxon>
        <taxon>Metazoa</taxon>
        <taxon>Ecdysozoa</taxon>
        <taxon>Arthropoda</taxon>
        <taxon>Hexapoda</taxon>
        <taxon>Collembola</taxon>
        <taxon>Symphypleona</taxon>
        <taxon>Sminthuridae</taxon>
        <taxon>Allacma</taxon>
    </lineage>
</organism>